<gene>
    <name evidence="1" type="ORF">FPZ49_11435</name>
</gene>
<dbReference type="RefSeq" id="WP_144846615.1">
    <property type="nucleotide sequence ID" value="NZ_VNJI01000011.1"/>
</dbReference>
<evidence type="ECO:0000313" key="2">
    <source>
        <dbReference type="Proteomes" id="UP000317036"/>
    </source>
</evidence>
<proteinExistence type="predicted"/>
<sequence length="96" mass="9987">MAVGDVTSGLSASVANNGTVNIQPASGAEWVVHNVYYSGAVEFYIVNGANSIKFDSDTSFGARLGAVFHVNNTQYLQIKNVSGGAVNIAYDGVVTK</sequence>
<keyword evidence="2" id="KW-1185">Reference proteome</keyword>
<organism evidence="1 2">
    <name type="scientific">Paenibacillus cremeus</name>
    <dbReference type="NCBI Taxonomy" id="2163881"/>
    <lineage>
        <taxon>Bacteria</taxon>
        <taxon>Bacillati</taxon>
        <taxon>Bacillota</taxon>
        <taxon>Bacilli</taxon>
        <taxon>Bacillales</taxon>
        <taxon>Paenibacillaceae</taxon>
        <taxon>Paenibacillus</taxon>
    </lineage>
</organism>
<dbReference type="AlphaFoldDB" id="A0A559KCW1"/>
<evidence type="ECO:0000313" key="1">
    <source>
        <dbReference type="EMBL" id="TVY09976.1"/>
    </source>
</evidence>
<accession>A0A559KCW1</accession>
<reference evidence="1 2" key="1">
    <citation type="submission" date="2019-07" db="EMBL/GenBank/DDBJ databases">
        <authorList>
            <person name="Kim J."/>
        </authorList>
    </citation>
    <scope>NUCLEOTIDE SEQUENCE [LARGE SCALE GENOMIC DNA]</scope>
    <source>
        <strain evidence="1 2">JC52</strain>
    </source>
</reference>
<name>A0A559KCW1_9BACL</name>
<comment type="caution">
    <text evidence="1">The sequence shown here is derived from an EMBL/GenBank/DDBJ whole genome shotgun (WGS) entry which is preliminary data.</text>
</comment>
<dbReference type="OrthoDB" id="9919036at2"/>
<dbReference type="Proteomes" id="UP000317036">
    <property type="component" value="Unassembled WGS sequence"/>
</dbReference>
<dbReference type="EMBL" id="VNJI01000011">
    <property type="protein sequence ID" value="TVY09976.1"/>
    <property type="molecule type" value="Genomic_DNA"/>
</dbReference>
<protein>
    <submittedName>
        <fullName evidence="1">Uncharacterized protein</fullName>
    </submittedName>
</protein>